<dbReference type="EMBL" id="BAABDC010000001">
    <property type="protein sequence ID" value="GAA3688616.1"/>
    <property type="molecule type" value="Genomic_DNA"/>
</dbReference>
<sequence length="263" mass="28265">MGYAAWSAGPHTRATGPATRHTGVVTEPGDDAMHPSAPEDHTDVVSAPPAEAEDVEEYFARIAAAAGEDGRLAVAVEEMPGWDIYPYEIEGLRLKPVQPPADEEPARRGEHAADCWCASGFADADDRLVWSNDRWRLTLSVDTGLPVMLMLMPLAHHDLPSLPGDLAAEMGQLVVAVSDAVEHVPSVGRVQLAKYGDGGAHLHLFFLGRPARMLQFRGSPLIDWEENLPRVPLEVLQANARVVAERMVVHVGGAPGTLGRDAS</sequence>
<dbReference type="SUPFAM" id="SSF54197">
    <property type="entry name" value="HIT-like"/>
    <property type="match status" value="1"/>
</dbReference>
<evidence type="ECO:0000256" key="1">
    <source>
        <dbReference type="SAM" id="MobiDB-lite"/>
    </source>
</evidence>
<organism evidence="2 3">
    <name type="scientific">Terrabacter ginsenosidimutans</name>
    <dbReference type="NCBI Taxonomy" id="490575"/>
    <lineage>
        <taxon>Bacteria</taxon>
        <taxon>Bacillati</taxon>
        <taxon>Actinomycetota</taxon>
        <taxon>Actinomycetes</taxon>
        <taxon>Micrococcales</taxon>
        <taxon>Intrasporangiaceae</taxon>
        <taxon>Terrabacter</taxon>
    </lineage>
</organism>
<dbReference type="Proteomes" id="UP001501468">
    <property type="component" value="Unassembled WGS sequence"/>
</dbReference>
<keyword evidence="3" id="KW-1185">Reference proteome</keyword>
<protein>
    <recommendedName>
        <fullName evidence="4">HIT domain-containing protein</fullName>
    </recommendedName>
</protein>
<comment type="caution">
    <text evidence="2">The sequence shown here is derived from an EMBL/GenBank/DDBJ whole genome shotgun (WGS) entry which is preliminary data.</text>
</comment>
<dbReference type="Gene3D" id="3.30.428.10">
    <property type="entry name" value="HIT-like"/>
    <property type="match status" value="1"/>
</dbReference>
<evidence type="ECO:0008006" key="4">
    <source>
        <dbReference type="Google" id="ProtNLM"/>
    </source>
</evidence>
<dbReference type="InterPro" id="IPR036265">
    <property type="entry name" value="HIT-like_sf"/>
</dbReference>
<evidence type="ECO:0000313" key="3">
    <source>
        <dbReference type="Proteomes" id="UP001501468"/>
    </source>
</evidence>
<reference evidence="3" key="1">
    <citation type="journal article" date="2019" name="Int. J. Syst. Evol. Microbiol.">
        <title>The Global Catalogue of Microorganisms (GCM) 10K type strain sequencing project: providing services to taxonomists for standard genome sequencing and annotation.</title>
        <authorList>
            <consortium name="The Broad Institute Genomics Platform"/>
            <consortium name="The Broad Institute Genome Sequencing Center for Infectious Disease"/>
            <person name="Wu L."/>
            <person name="Ma J."/>
        </authorList>
    </citation>
    <scope>NUCLEOTIDE SEQUENCE [LARGE SCALE GENOMIC DNA]</scope>
    <source>
        <strain evidence="3">JCM 17125</strain>
    </source>
</reference>
<evidence type="ECO:0000313" key="2">
    <source>
        <dbReference type="EMBL" id="GAA3688616.1"/>
    </source>
</evidence>
<accession>A0ABP7CFY5</accession>
<gene>
    <name evidence="2" type="ORF">GCM10022399_00220</name>
</gene>
<feature type="compositionally biased region" description="Basic and acidic residues" evidence="1">
    <location>
        <begin position="31"/>
        <end position="43"/>
    </location>
</feature>
<feature type="region of interest" description="Disordered" evidence="1">
    <location>
        <begin position="1"/>
        <end position="44"/>
    </location>
</feature>
<name>A0ABP7CFY5_9MICO</name>
<proteinExistence type="predicted"/>